<evidence type="ECO:0000313" key="9">
    <source>
        <dbReference type="EMBL" id="RMX58527.1"/>
    </source>
</evidence>
<dbReference type="Gene3D" id="3.80.10.10">
    <property type="entry name" value="Ribonuclease Inhibitor"/>
    <property type="match status" value="2"/>
</dbReference>
<dbReference type="SMART" id="SM00368">
    <property type="entry name" value="LRR_RI"/>
    <property type="match status" value="7"/>
</dbReference>
<keyword evidence="4" id="KW-0143">Chaperone</keyword>
<dbReference type="InterPro" id="IPR036869">
    <property type="entry name" value="J_dom_sf"/>
</dbReference>
<dbReference type="GO" id="GO:0005737">
    <property type="term" value="C:cytoplasm"/>
    <property type="evidence" value="ECO:0007669"/>
    <property type="project" value="UniProtKB-ARBA"/>
</dbReference>
<gene>
    <name evidence="9" type="ORF">pdam_00022564</name>
</gene>
<evidence type="ECO:0000256" key="5">
    <source>
        <dbReference type="ARBA" id="ARBA00023288"/>
    </source>
</evidence>
<dbReference type="Gene3D" id="1.10.287.110">
    <property type="entry name" value="DnaJ domain"/>
    <property type="match status" value="1"/>
</dbReference>
<dbReference type="PROSITE" id="PS00636">
    <property type="entry name" value="DNAJ_1"/>
    <property type="match status" value="1"/>
</dbReference>
<dbReference type="STRING" id="46731.A0A3M6UY42"/>
<dbReference type="AlphaFoldDB" id="A0A3M6UY42"/>
<evidence type="ECO:0000256" key="7">
    <source>
        <dbReference type="SAM" id="Phobius"/>
    </source>
</evidence>
<dbReference type="Proteomes" id="UP000275408">
    <property type="component" value="Unassembled WGS sequence"/>
</dbReference>
<feature type="region of interest" description="Disordered" evidence="6">
    <location>
        <begin position="1"/>
        <end position="20"/>
    </location>
</feature>
<evidence type="ECO:0000259" key="8">
    <source>
        <dbReference type="PROSITE" id="PS50076"/>
    </source>
</evidence>
<dbReference type="SUPFAM" id="SSF52047">
    <property type="entry name" value="RNI-like"/>
    <property type="match status" value="1"/>
</dbReference>
<reference evidence="9 10" key="1">
    <citation type="journal article" date="2018" name="Sci. Rep.">
        <title>Comparative analysis of the Pocillopora damicornis genome highlights role of immune system in coral evolution.</title>
        <authorList>
            <person name="Cunning R."/>
            <person name="Bay R.A."/>
            <person name="Gillette P."/>
            <person name="Baker A.C."/>
            <person name="Traylor-Knowles N."/>
        </authorList>
    </citation>
    <scope>NUCLEOTIDE SEQUENCE [LARGE SCALE GENOMIC DNA]</scope>
    <source>
        <strain evidence="9">RSMAS</strain>
        <tissue evidence="9">Whole animal</tissue>
    </source>
</reference>
<dbReference type="EMBL" id="RCHS01000498">
    <property type="protein sequence ID" value="RMX58527.1"/>
    <property type="molecule type" value="Genomic_DNA"/>
</dbReference>
<name>A0A3M6UY42_POCDA</name>
<keyword evidence="10" id="KW-1185">Reference proteome</keyword>
<evidence type="ECO:0000256" key="4">
    <source>
        <dbReference type="ARBA" id="ARBA00023186"/>
    </source>
</evidence>
<dbReference type="PROSITE" id="PS50076">
    <property type="entry name" value="DNAJ_2"/>
    <property type="match status" value="1"/>
</dbReference>
<dbReference type="Pfam" id="PF13516">
    <property type="entry name" value="LRR_6"/>
    <property type="match status" value="3"/>
</dbReference>
<feature type="compositionally biased region" description="Basic and acidic residues" evidence="6">
    <location>
        <begin position="11"/>
        <end position="20"/>
    </location>
</feature>
<dbReference type="PANTHER" id="PTHR44027">
    <property type="entry name" value="DNAJ HOMOLOG SUBFAMILY C MEMBER 5 HOMOLOG"/>
    <property type="match status" value="1"/>
</dbReference>
<evidence type="ECO:0000256" key="6">
    <source>
        <dbReference type="SAM" id="MobiDB-lite"/>
    </source>
</evidence>
<feature type="compositionally biased region" description="Polar residues" evidence="6">
    <location>
        <begin position="652"/>
        <end position="665"/>
    </location>
</feature>
<accession>A0A3M6UY42</accession>
<dbReference type="GO" id="GO:0016020">
    <property type="term" value="C:membrane"/>
    <property type="evidence" value="ECO:0007669"/>
    <property type="project" value="UniProtKB-SubCell"/>
</dbReference>
<feature type="compositionally biased region" description="Basic and acidic residues" evidence="6">
    <location>
        <begin position="170"/>
        <end position="188"/>
    </location>
</feature>
<dbReference type="InterPro" id="IPR051434">
    <property type="entry name" value="DnaJ_C_subfamily_member5"/>
</dbReference>
<dbReference type="InterPro" id="IPR032675">
    <property type="entry name" value="LRR_dom_sf"/>
</dbReference>
<feature type="domain" description="J" evidence="8">
    <location>
        <begin position="26"/>
        <end position="91"/>
    </location>
</feature>
<keyword evidence="2 7" id="KW-0472">Membrane</keyword>
<keyword evidence="5" id="KW-0449">Lipoprotein</keyword>
<sequence>MAPHSGVNGESKGEGQDHALAKDGASLYDVLGVDKSATQEEIKKAYRKMALKHHPDKNPNNPEATEKFKEVNHAHSILADPSKREIYDKYGSMGLYIAEQFGEEMSFPKRKESTPADNKSSLFWRWNRLQVNAMEDSELRNVQTGYDSPKVTSHSRLLFGAQSRVFDAENSLKMEKDSRKRHSQKDFTENSTSNGSREKEIENETKVIATVMDAEKGRSNPFEYFKQHRFDKELDLNGWVLGPIRAYEIATELLSSSTVVSLFLANNRLGNEGGRAIAEGLLGNFSVKELDLSGNMLGRNAVSSIGEMLRKNRTLEKLNLSRNDLTDQDMEVFLEFLCGEIVLKELDLSHNILCDQFAERMSRVLKSHFILEKLSLNSNQLEVTGLQALMPGLRCTQSLRALNISWNYLYDVGAEILGEIIADNESLIEISACGNLFTAKAASFLAKGVVNNSNLKILRIGQNLIRNSGAYAFIDVLSQSGSSLTALEVLDIDGTIVDQKFKERVETKFSEKPGALKVVNASVVGEISNELEQMSNCTSGSTVAGVNKATVCSCSTMPCLLKFCSFYRAHMIIYLVDVVTSRPYDIANPARTRLFEQALFMFCGIITCCYFCCCCFFCCNFCCGKCKPVPDEQWEDFEFDDVKDEEDPITKQPGSNGNDTSSEQPPKSPGVDSAASNSTANSAIPMPSS</sequence>
<dbReference type="InterPro" id="IPR001611">
    <property type="entry name" value="Leu-rich_rpt"/>
</dbReference>
<keyword evidence="7" id="KW-0812">Transmembrane</keyword>
<dbReference type="SUPFAM" id="SSF46565">
    <property type="entry name" value="Chaperone J-domain"/>
    <property type="match status" value="1"/>
</dbReference>
<comment type="subcellular location">
    <subcellularLocation>
        <location evidence="1">Membrane</location>
        <topology evidence="1">Lipid-anchor</topology>
    </subcellularLocation>
</comment>
<dbReference type="Pfam" id="PF00226">
    <property type="entry name" value="DnaJ"/>
    <property type="match status" value="1"/>
</dbReference>
<dbReference type="CDD" id="cd06257">
    <property type="entry name" value="DnaJ"/>
    <property type="match status" value="1"/>
</dbReference>
<dbReference type="PANTHER" id="PTHR44027:SF7">
    <property type="entry name" value="DNAJ HOMOLOG SUBFAMILY C MEMBER 5 HOMOLOG"/>
    <property type="match status" value="1"/>
</dbReference>
<evidence type="ECO:0000313" key="10">
    <source>
        <dbReference type="Proteomes" id="UP000275408"/>
    </source>
</evidence>
<feature type="compositionally biased region" description="Low complexity" evidence="6">
    <location>
        <begin position="673"/>
        <end position="683"/>
    </location>
</feature>
<comment type="caution">
    <text evidence="9">The sequence shown here is derived from an EMBL/GenBank/DDBJ whole genome shotgun (WGS) entry which is preliminary data.</text>
</comment>
<evidence type="ECO:0000256" key="3">
    <source>
        <dbReference type="ARBA" id="ARBA00023139"/>
    </source>
</evidence>
<dbReference type="PRINTS" id="PR00625">
    <property type="entry name" value="JDOMAIN"/>
</dbReference>
<dbReference type="InterPro" id="IPR018253">
    <property type="entry name" value="DnaJ_domain_CS"/>
</dbReference>
<keyword evidence="3" id="KW-0564">Palmitate</keyword>
<feature type="region of interest" description="Disordered" evidence="6">
    <location>
        <begin position="637"/>
        <end position="689"/>
    </location>
</feature>
<proteinExistence type="predicted"/>
<feature type="transmembrane region" description="Helical" evidence="7">
    <location>
        <begin position="598"/>
        <end position="623"/>
    </location>
</feature>
<evidence type="ECO:0000256" key="2">
    <source>
        <dbReference type="ARBA" id="ARBA00023136"/>
    </source>
</evidence>
<organism evidence="9 10">
    <name type="scientific">Pocillopora damicornis</name>
    <name type="common">Cauliflower coral</name>
    <name type="synonym">Millepora damicornis</name>
    <dbReference type="NCBI Taxonomy" id="46731"/>
    <lineage>
        <taxon>Eukaryota</taxon>
        <taxon>Metazoa</taxon>
        <taxon>Cnidaria</taxon>
        <taxon>Anthozoa</taxon>
        <taxon>Hexacorallia</taxon>
        <taxon>Scleractinia</taxon>
        <taxon>Astrocoeniina</taxon>
        <taxon>Pocilloporidae</taxon>
        <taxon>Pocillopora</taxon>
    </lineage>
</organism>
<feature type="compositionally biased region" description="Acidic residues" evidence="6">
    <location>
        <begin position="637"/>
        <end position="647"/>
    </location>
</feature>
<evidence type="ECO:0000256" key="1">
    <source>
        <dbReference type="ARBA" id="ARBA00004635"/>
    </source>
</evidence>
<feature type="region of interest" description="Disordered" evidence="6">
    <location>
        <begin position="170"/>
        <end position="203"/>
    </location>
</feature>
<dbReference type="OrthoDB" id="445556at2759"/>
<protein>
    <recommendedName>
        <fullName evidence="8">J domain-containing protein</fullName>
    </recommendedName>
</protein>
<dbReference type="InterPro" id="IPR001623">
    <property type="entry name" value="DnaJ_domain"/>
</dbReference>
<keyword evidence="7" id="KW-1133">Transmembrane helix</keyword>
<dbReference type="SMART" id="SM00271">
    <property type="entry name" value="DnaJ"/>
    <property type="match status" value="1"/>
</dbReference>